<evidence type="ECO:0000313" key="5">
    <source>
        <dbReference type="EMBL" id="TPX43075.1"/>
    </source>
</evidence>
<protein>
    <submittedName>
        <fullName evidence="5">Uncharacterized protein</fullName>
    </submittedName>
</protein>
<dbReference type="SMART" id="SM00368">
    <property type="entry name" value="LRR_RI"/>
    <property type="match status" value="2"/>
</dbReference>
<evidence type="ECO:0000256" key="4">
    <source>
        <dbReference type="SAM" id="MobiDB-lite"/>
    </source>
</evidence>
<accession>A0A507CVB8</accession>
<name>A0A507CVB8_9FUNG</name>
<reference evidence="5 6" key="1">
    <citation type="journal article" date="2019" name="Sci. Rep.">
        <title>Comparative genomics of chytrid fungi reveal insights into the obligate biotrophic and pathogenic lifestyle of Synchytrium endobioticum.</title>
        <authorList>
            <person name="van de Vossenberg B.T.L.H."/>
            <person name="Warris S."/>
            <person name="Nguyen H.D.T."/>
            <person name="van Gent-Pelzer M.P.E."/>
            <person name="Joly D.L."/>
            <person name="van de Geest H.C."/>
            <person name="Bonants P.J.M."/>
            <person name="Smith D.S."/>
            <person name="Levesque C.A."/>
            <person name="van der Lee T.A.J."/>
        </authorList>
    </citation>
    <scope>NUCLEOTIDE SEQUENCE [LARGE SCALE GENOMIC DNA]</scope>
    <source>
        <strain evidence="5 6">LEV6574</strain>
    </source>
</reference>
<dbReference type="PANTHER" id="PTHR10901">
    <property type="entry name" value="TROPOMODULIN"/>
    <property type="match status" value="1"/>
</dbReference>
<keyword evidence="3" id="KW-0206">Cytoskeleton</keyword>
<evidence type="ECO:0000256" key="2">
    <source>
        <dbReference type="ARBA" id="ARBA00022490"/>
    </source>
</evidence>
<evidence type="ECO:0000313" key="6">
    <source>
        <dbReference type="Proteomes" id="UP000320475"/>
    </source>
</evidence>
<dbReference type="AlphaFoldDB" id="A0A507CVB8"/>
<dbReference type="GO" id="GO:0005856">
    <property type="term" value="C:cytoskeleton"/>
    <property type="evidence" value="ECO:0007669"/>
    <property type="project" value="UniProtKB-SubCell"/>
</dbReference>
<sequence length="529" mass="56797">MSDAESASTNETMDEAQTAITTKCEPSLFITTCPDPEAISEVIATNNNLGDAVVQAIESKGESTSPLSAIEVDRVIHEAQSPPQEDTVDEILEQADELAPAPPADAEQEDQAIEAALPLSTADADRAIESPTEEGKVDDQVVNELVSTPPAVAEKLDNVYQAIESTDELLSTADIYRAIESPIEEGNVDEYEVVKASQDENEVVNASEDENEVVNASEDENEIVKASEAEDLVSTPPVGDDENKIELPVVEKLVDLAVEERMAGPDVGEKEAVPAAEEKQSENVRESVKAATPQAETLKSEAKPLPVPIASVAQARKAHFEQVGSDNAKSAQGSEANYPKSTGKVIANPSLEWLTAQLNHVASNDPSLTELQLDDSHRLNFGPNQQEQLGKALASNTYLTKLTMANLNVGTPAALAIAESLKVNRTLESLNLEDNSIQPNGIKALADALRENSVLAELKVARQKHKQGAEAEVAFQNALQKNETLIKLTMVIQDKGCKNNIERYLTRNVEIARKKRFAKAKESAAAGTA</sequence>
<dbReference type="OrthoDB" id="427001at2759"/>
<dbReference type="GO" id="GO:0006936">
    <property type="term" value="P:muscle contraction"/>
    <property type="evidence" value="ECO:0007669"/>
    <property type="project" value="TreeGrafter"/>
</dbReference>
<comment type="caution">
    <text evidence="5">The sequence shown here is derived from an EMBL/GenBank/DDBJ whole genome shotgun (WGS) entry which is preliminary data.</text>
</comment>
<dbReference type="PANTHER" id="PTHR10901:SF6">
    <property type="entry name" value="TROPOMODULIN, ISOFORM N"/>
    <property type="match status" value="1"/>
</dbReference>
<dbReference type="GO" id="GO:0007015">
    <property type="term" value="P:actin filament organization"/>
    <property type="evidence" value="ECO:0007669"/>
    <property type="project" value="TreeGrafter"/>
</dbReference>
<dbReference type="GO" id="GO:0051694">
    <property type="term" value="P:pointed-end actin filament capping"/>
    <property type="evidence" value="ECO:0007669"/>
    <property type="project" value="InterPro"/>
</dbReference>
<feature type="region of interest" description="Disordered" evidence="4">
    <location>
        <begin position="265"/>
        <end position="287"/>
    </location>
</feature>
<dbReference type="InterPro" id="IPR032675">
    <property type="entry name" value="LRR_dom_sf"/>
</dbReference>
<comment type="subcellular location">
    <subcellularLocation>
        <location evidence="1">Cytoplasm</location>
        <location evidence="1">Cytoskeleton</location>
    </subcellularLocation>
</comment>
<keyword evidence="2" id="KW-0963">Cytoplasm</keyword>
<dbReference type="SUPFAM" id="SSF52047">
    <property type="entry name" value="RNI-like"/>
    <property type="match status" value="1"/>
</dbReference>
<gene>
    <name evidence="5" type="ORF">SeLEV6574_g05246</name>
</gene>
<dbReference type="GO" id="GO:0005523">
    <property type="term" value="F:tropomyosin binding"/>
    <property type="evidence" value="ECO:0007669"/>
    <property type="project" value="InterPro"/>
</dbReference>
<dbReference type="VEuPathDB" id="FungiDB:SeMB42_g02730"/>
<dbReference type="Proteomes" id="UP000320475">
    <property type="component" value="Unassembled WGS sequence"/>
</dbReference>
<evidence type="ECO:0000256" key="1">
    <source>
        <dbReference type="ARBA" id="ARBA00004245"/>
    </source>
</evidence>
<dbReference type="Gene3D" id="3.80.10.10">
    <property type="entry name" value="Ribonuclease Inhibitor"/>
    <property type="match status" value="1"/>
</dbReference>
<dbReference type="EMBL" id="QEAM01000240">
    <property type="protein sequence ID" value="TPX43075.1"/>
    <property type="molecule type" value="Genomic_DNA"/>
</dbReference>
<organism evidence="5 6">
    <name type="scientific">Synchytrium endobioticum</name>
    <dbReference type="NCBI Taxonomy" id="286115"/>
    <lineage>
        <taxon>Eukaryota</taxon>
        <taxon>Fungi</taxon>
        <taxon>Fungi incertae sedis</taxon>
        <taxon>Chytridiomycota</taxon>
        <taxon>Chytridiomycota incertae sedis</taxon>
        <taxon>Chytridiomycetes</taxon>
        <taxon>Synchytriales</taxon>
        <taxon>Synchytriaceae</taxon>
        <taxon>Synchytrium</taxon>
    </lineage>
</organism>
<evidence type="ECO:0000256" key="3">
    <source>
        <dbReference type="ARBA" id="ARBA00023212"/>
    </source>
</evidence>
<proteinExistence type="predicted"/>
<feature type="region of interest" description="Disordered" evidence="4">
    <location>
        <begin position="202"/>
        <end position="221"/>
    </location>
</feature>
<dbReference type="InterPro" id="IPR004934">
    <property type="entry name" value="TMOD"/>
</dbReference>
<feature type="region of interest" description="Disordered" evidence="4">
    <location>
        <begin position="1"/>
        <end position="20"/>
    </location>
</feature>
<feature type="compositionally biased region" description="Polar residues" evidence="4">
    <location>
        <begin position="1"/>
        <end position="11"/>
    </location>
</feature>